<dbReference type="InterPro" id="IPR039650">
    <property type="entry name" value="HdrA-like"/>
</dbReference>
<evidence type="ECO:0000256" key="2">
    <source>
        <dbReference type="ARBA" id="ARBA00023002"/>
    </source>
</evidence>
<keyword evidence="6" id="KW-1185">Reference proteome</keyword>
<dbReference type="PANTHER" id="PTHR43498">
    <property type="entry name" value="FERREDOXIN:COB-COM HETERODISULFIDE REDUCTASE SUBUNIT A"/>
    <property type="match status" value="1"/>
</dbReference>
<evidence type="ECO:0000256" key="3">
    <source>
        <dbReference type="ARBA" id="ARBA00023004"/>
    </source>
</evidence>
<accession>A0A914Z0D3</accession>
<keyword evidence="2" id="KW-0560">Oxidoreductase</keyword>
<protein>
    <submittedName>
        <fullName evidence="7">FAD dependent oxidoreductase</fullName>
    </submittedName>
</protein>
<proteinExistence type="predicted"/>
<keyword evidence="1" id="KW-0479">Metal-binding</keyword>
<dbReference type="AlphaFoldDB" id="A0A914Z0D3"/>
<name>A0A914Z0D3_9BILA</name>
<dbReference type="GO" id="GO:0046872">
    <property type="term" value="F:metal ion binding"/>
    <property type="evidence" value="ECO:0007669"/>
    <property type="project" value="UniProtKB-KW"/>
</dbReference>
<evidence type="ECO:0000313" key="7">
    <source>
        <dbReference type="WBParaSite" id="PSU_v2.g5631.t1"/>
    </source>
</evidence>
<keyword evidence="3" id="KW-0408">Iron</keyword>
<organism evidence="6 7">
    <name type="scientific">Panagrolaimus superbus</name>
    <dbReference type="NCBI Taxonomy" id="310955"/>
    <lineage>
        <taxon>Eukaryota</taxon>
        <taxon>Metazoa</taxon>
        <taxon>Ecdysozoa</taxon>
        <taxon>Nematoda</taxon>
        <taxon>Chromadorea</taxon>
        <taxon>Rhabditida</taxon>
        <taxon>Tylenchina</taxon>
        <taxon>Panagrolaimomorpha</taxon>
        <taxon>Panagrolaimoidea</taxon>
        <taxon>Panagrolaimidae</taxon>
        <taxon>Panagrolaimus</taxon>
    </lineage>
</organism>
<dbReference type="Proteomes" id="UP000887577">
    <property type="component" value="Unplaced"/>
</dbReference>
<feature type="compositionally biased region" description="Low complexity" evidence="5">
    <location>
        <begin position="122"/>
        <end position="141"/>
    </location>
</feature>
<evidence type="ECO:0000256" key="5">
    <source>
        <dbReference type="SAM" id="MobiDB-lite"/>
    </source>
</evidence>
<reference evidence="7" key="1">
    <citation type="submission" date="2022-11" db="UniProtKB">
        <authorList>
            <consortium name="WormBaseParasite"/>
        </authorList>
    </citation>
    <scope>IDENTIFICATION</scope>
</reference>
<evidence type="ECO:0000256" key="4">
    <source>
        <dbReference type="ARBA" id="ARBA00023014"/>
    </source>
</evidence>
<evidence type="ECO:0000313" key="6">
    <source>
        <dbReference type="Proteomes" id="UP000887577"/>
    </source>
</evidence>
<keyword evidence="4" id="KW-0411">Iron-sulfur</keyword>
<dbReference type="GO" id="GO:0016491">
    <property type="term" value="F:oxidoreductase activity"/>
    <property type="evidence" value="ECO:0007669"/>
    <property type="project" value="UniProtKB-KW"/>
</dbReference>
<sequence length="165" mass="17839">MYADPIGTLIYEGELDTEADREYWRSTGNSICQIPYRILLPKKTEASNLLVTVCVSASHVAYASLRMEPQYMIMGHGAGVAAAMAAKNGQNVQDIDTKVLSDKLRTQGAILEYSVSTPPPASSSTLISSTSPSSSTPSSSPSAFLNVSYFYLLLISTFAYFFENA</sequence>
<evidence type="ECO:0000256" key="1">
    <source>
        <dbReference type="ARBA" id="ARBA00022723"/>
    </source>
</evidence>
<dbReference type="GO" id="GO:0051536">
    <property type="term" value="F:iron-sulfur cluster binding"/>
    <property type="evidence" value="ECO:0007669"/>
    <property type="project" value="UniProtKB-KW"/>
</dbReference>
<feature type="region of interest" description="Disordered" evidence="5">
    <location>
        <begin position="115"/>
        <end position="141"/>
    </location>
</feature>
<dbReference type="Pfam" id="PF12831">
    <property type="entry name" value="FAD_oxidored"/>
    <property type="match status" value="1"/>
</dbReference>
<dbReference type="WBParaSite" id="PSU_v2.g5631.t1">
    <property type="protein sequence ID" value="PSU_v2.g5631.t1"/>
    <property type="gene ID" value="PSU_v2.g5631"/>
</dbReference>
<dbReference type="PANTHER" id="PTHR43498:SF1">
    <property type="entry name" value="COB--COM HETERODISULFIDE REDUCTASE IRON-SULFUR SUBUNIT A"/>
    <property type="match status" value="1"/>
</dbReference>